<comment type="caution">
    <text evidence="5">The sequence shown here is derived from an EMBL/GenBank/DDBJ whole genome shotgun (WGS) entry which is preliminary data.</text>
</comment>
<name>A0ABU1KCP4_XANFL</name>
<keyword evidence="3" id="KW-0456">Lyase</keyword>
<dbReference type="Gene3D" id="3.90.226.10">
    <property type="entry name" value="2-enoyl-CoA Hydratase, Chain A, domain 1"/>
    <property type="match status" value="1"/>
</dbReference>
<dbReference type="EMBL" id="JAVDPY010000002">
    <property type="protein sequence ID" value="MDR6332603.1"/>
    <property type="molecule type" value="Genomic_DNA"/>
</dbReference>
<evidence type="ECO:0000256" key="4">
    <source>
        <dbReference type="RuleBase" id="RU003707"/>
    </source>
</evidence>
<dbReference type="InterPro" id="IPR014748">
    <property type="entry name" value="Enoyl-CoA_hydra_C"/>
</dbReference>
<organism evidence="5 6">
    <name type="scientific">Xanthobacter flavus</name>
    <dbReference type="NCBI Taxonomy" id="281"/>
    <lineage>
        <taxon>Bacteria</taxon>
        <taxon>Pseudomonadati</taxon>
        <taxon>Pseudomonadota</taxon>
        <taxon>Alphaproteobacteria</taxon>
        <taxon>Hyphomicrobiales</taxon>
        <taxon>Xanthobacteraceae</taxon>
        <taxon>Xanthobacter</taxon>
    </lineage>
</organism>
<protein>
    <submittedName>
        <fullName evidence="5">Enoyl-CoA hydratase/carnithine racemase</fullName>
    </submittedName>
</protein>
<comment type="similarity">
    <text evidence="1 4">Belongs to the enoyl-CoA hydratase/isomerase family.</text>
</comment>
<keyword evidence="6" id="KW-1185">Reference proteome</keyword>
<dbReference type="InterPro" id="IPR001753">
    <property type="entry name" value="Enoyl-CoA_hydra/iso"/>
</dbReference>
<dbReference type="Proteomes" id="UP001245370">
    <property type="component" value="Unassembled WGS sequence"/>
</dbReference>
<dbReference type="Gene3D" id="1.10.12.10">
    <property type="entry name" value="Lyase 2-enoyl-coa Hydratase, Chain A, domain 2"/>
    <property type="match status" value="1"/>
</dbReference>
<dbReference type="Pfam" id="PF00378">
    <property type="entry name" value="ECH_1"/>
    <property type="match status" value="1"/>
</dbReference>
<evidence type="ECO:0000313" key="6">
    <source>
        <dbReference type="Proteomes" id="UP001245370"/>
    </source>
</evidence>
<dbReference type="PROSITE" id="PS00166">
    <property type="entry name" value="ENOYL_COA_HYDRATASE"/>
    <property type="match status" value="1"/>
</dbReference>
<gene>
    <name evidence="5" type="ORF">GGQ86_001067</name>
</gene>
<sequence>MMHPDEIVQFEAADGLATITLNRPERRNALSVAAAERLFDLWEEVDRRPEIRAVILTAAPCGTFCAGMDLKEASSIGAKGGDVLQIIRDPFHERMRRVRAPIIAAMTGHFAAGGFMLSLNADIRIGVAGTSGGITEVKRGRGSPWAVPLLWQMPQPLVMEMVLTGEPQTIERLHAIGFVNYVEPTAEAALERARTLARIIVANAPLSVAAGKQSLLNAMSLGCDAGLAEAKQIYRSVYDSRDAQEGPRAFAEKRAPVWTGT</sequence>
<accession>A0ABU1KCP4</accession>
<dbReference type="PANTHER" id="PTHR11941:SF169">
    <property type="entry name" value="(7AS)-7A-METHYL-1,5-DIOXO-2,3,5,6,7,7A-HEXAHYDRO-1H-INDENE-CARBOXYL-COA HYDROLASE"/>
    <property type="match status" value="1"/>
</dbReference>
<evidence type="ECO:0000256" key="3">
    <source>
        <dbReference type="ARBA" id="ARBA00023239"/>
    </source>
</evidence>
<dbReference type="InterPro" id="IPR018376">
    <property type="entry name" value="Enoyl-CoA_hyd/isom_CS"/>
</dbReference>
<dbReference type="PANTHER" id="PTHR11941">
    <property type="entry name" value="ENOYL-COA HYDRATASE-RELATED"/>
    <property type="match status" value="1"/>
</dbReference>
<dbReference type="InterPro" id="IPR029045">
    <property type="entry name" value="ClpP/crotonase-like_dom_sf"/>
</dbReference>
<keyword evidence="2" id="KW-0443">Lipid metabolism</keyword>
<evidence type="ECO:0000313" key="5">
    <source>
        <dbReference type="EMBL" id="MDR6332603.1"/>
    </source>
</evidence>
<dbReference type="SUPFAM" id="SSF52096">
    <property type="entry name" value="ClpP/crotonase"/>
    <property type="match status" value="1"/>
</dbReference>
<proteinExistence type="inferred from homology"/>
<evidence type="ECO:0000256" key="1">
    <source>
        <dbReference type="ARBA" id="ARBA00005254"/>
    </source>
</evidence>
<evidence type="ECO:0000256" key="2">
    <source>
        <dbReference type="ARBA" id="ARBA00023098"/>
    </source>
</evidence>
<dbReference type="CDD" id="cd06558">
    <property type="entry name" value="crotonase-like"/>
    <property type="match status" value="1"/>
</dbReference>
<reference evidence="5 6" key="1">
    <citation type="submission" date="2023-07" db="EMBL/GenBank/DDBJ databases">
        <title>Genomic Encyclopedia of Type Strains, Phase IV (KMG-IV): sequencing the most valuable type-strain genomes for metagenomic binning, comparative biology and taxonomic classification.</title>
        <authorList>
            <person name="Goeker M."/>
        </authorList>
    </citation>
    <scope>NUCLEOTIDE SEQUENCE [LARGE SCALE GENOMIC DNA]</scope>
    <source>
        <strain evidence="5 6">DSM 338</strain>
    </source>
</reference>